<name>A0A0K0XY00_9GAMM</name>
<dbReference type="STRING" id="1579979.WM2015_2121"/>
<keyword evidence="2" id="KW-1185">Reference proteome</keyword>
<evidence type="ECO:0000313" key="1">
    <source>
        <dbReference type="EMBL" id="AKS42486.1"/>
    </source>
</evidence>
<dbReference type="EMBL" id="CP012154">
    <property type="protein sequence ID" value="AKS42486.1"/>
    <property type="molecule type" value="Genomic_DNA"/>
</dbReference>
<dbReference type="RefSeq" id="WP_049726042.1">
    <property type="nucleotide sequence ID" value="NZ_CP012154.1"/>
</dbReference>
<dbReference type="KEGG" id="wma:WM2015_2121"/>
<protein>
    <submittedName>
        <fullName evidence="1">Uncharacterized protein</fullName>
    </submittedName>
</protein>
<proteinExistence type="predicted"/>
<gene>
    <name evidence="1" type="ORF">WM2015_2121</name>
</gene>
<dbReference type="OrthoDB" id="6382295at2"/>
<sequence>MKTNPIRYVLFTVCALFMFGAKASTYEQVIQLQPGWNAIYVEVQPEVDSIEQVFAGIPVASVWRWLPDDQPVAFIQDPDEELLTIDGWYGYFPPERPESVLTNLYTISANQPYLVRLLGSQPVELRIEGRPLVRRMRWRSDDFQFTGFPVDPDNPPTFANWFAGSEAHADQSIFRLSENGEWVEIAQPFSERIQSGEAYWVFTRGRSTYQGPLEVELEFDGRLDFGGTLARDGFTLRNASGLGNQITLRQLDSDVPVPLAVRQVDDATGSIFWPVLPREYTVALPVDEAITLRLGVRRADLLANDASHIIEITNGFGARRLLEVSAAVSQPIVQTATATVRRSEDGQLRNADPRYAGLWLGVISIDAVSQAQQGGVMPTPVGREFNLRVLMHVDASGTTRMLKEVIQMWQDGTEIPDPDNPGFFITETPGRNVLVTREELIPNFSGAVLRGGEPVGLRVSTAGFDFEGPELELAGAFGANGLLTGSIVLDPEFPTNPFLHRYHPDHDNLDPQFLNFREEAFEVTREFEFFFSLNDPEQLNPPEYGDEELAGAYSESISGLHRSTVFVSGTFRMRRVSTVPLLNQ</sequence>
<dbReference type="Proteomes" id="UP000066624">
    <property type="component" value="Chromosome"/>
</dbReference>
<reference evidence="2" key="1">
    <citation type="submission" date="2015-07" db="EMBL/GenBank/DDBJ databases">
        <authorList>
            <person name="Kim K.M."/>
        </authorList>
    </citation>
    <scope>NUCLEOTIDE SEQUENCE [LARGE SCALE GENOMIC DNA]</scope>
    <source>
        <strain evidence="2">KCTC 42284</strain>
    </source>
</reference>
<evidence type="ECO:0000313" key="2">
    <source>
        <dbReference type="Proteomes" id="UP000066624"/>
    </source>
</evidence>
<organism evidence="1 2">
    <name type="scientific">Wenzhouxiangella marina</name>
    <dbReference type="NCBI Taxonomy" id="1579979"/>
    <lineage>
        <taxon>Bacteria</taxon>
        <taxon>Pseudomonadati</taxon>
        <taxon>Pseudomonadota</taxon>
        <taxon>Gammaproteobacteria</taxon>
        <taxon>Chromatiales</taxon>
        <taxon>Wenzhouxiangellaceae</taxon>
        <taxon>Wenzhouxiangella</taxon>
    </lineage>
</organism>
<accession>A0A0K0XY00</accession>
<dbReference type="AlphaFoldDB" id="A0A0K0XY00"/>